<accession>A0ABD5F2M3</accession>
<protein>
    <submittedName>
        <fullName evidence="4">Restriction endonuclease</fullName>
    </submittedName>
</protein>
<feature type="region of interest" description="Disordered" evidence="1">
    <location>
        <begin position="1"/>
        <end position="35"/>
    </location>
</feature>
<keyword evidence="2" id="KW-0812">Transmembrane</keyword>
<keyword evidence="2" id="KW-1133">Transmembrane helix</keyword>
<dbReference type="EMBL" id="JAVRES010000048">
    <property type="protein sequence ID" value="MDT0440465.1"/>
    <property type="molecule type" value="Genomic_DNA"/>
</dbReference>
<dbReference type="PANTHER" id="PTHR30015">
    <property type="entry name" value="MRR RESTRICTION SYSTEM PROTEIN"/>
    <property type="match status" value="1"/>
</dbReference>
<feature type="domain" description="Restriction endonuclease type IV Mrr" evidence="3">
    <location>
        <begin position="110"/>
        <end position="225"/>
    </location>
</feature>
<evidence type="ECO:0000259" key="3">
    <source>
        <dbReference type="Pfam" id="PF04471"/>
    </source>
</evidence>
<dbReference type="InterPro" id="IPR011856">
    <property type="entry name" value="tRNA_endonuc-like_dom_sf"/>
</dbReference>
<sequence>MSVPRTRGGRPPRARQPVRRRGTARRPARGPVRRRRRAEDRLIGGFLGAVVAVAGVLVVVDWLLTHRWVLVVVVAVAVTAGAALHHRRRQRARWEAVRMRGLRYELTRLDGLHHTRFEDAVGELMRRDGCADAVRVGGRGDLGADVKATDPFGRRWVIQCKHRRDGLAGSAVGTPDLQVLNGTARQVHGADIAVIVTNGRVTAPAAAFARQQRLHVVDRHTLGAWASGGRPLWDLLRSLPAPRGPHGGRP</sequence>
<organism evidence="4 5">
    <name type="scientific">Streptomyces doudnae</name>
    <dbReference type="NCBI Taxonomy" id="3075536"/>
    <lineage>
        <taxon>Bacteria</taxon>
        <taxon>Bacillati</taxon>
        <taxon>Actinomycetota</taxon>
        <taxon>Actinomycetes</taxon>
        <taxon>Kitasatosporales</taxon>
        <taxon>Streptomycetaceae</taxon>
        <taxon>Streptomyces</taxon>
    </lineage>
</organism>
<dbReference type="RefSeq" id="WP_093832585.1">
    <property type="nucleotide sequence ID" value="NZ_JAVRES010000048.1"/>
</dbReference>
<dbReference type="Pfam" id="PF04471">
    <property type="entry name" value="Mrr_cat"/>
    <property type="match status" value="1"/>
</dbReference>
<feature type="transmembrane region" description="Helical" evidence="2">
    <location>
        <begin position="42"/>
        <end position="60"/>
    </location>
</feature>
<dbReference type="InterPro" id="IPR011335">
    <property type="entry name" value="Restrct_endonuc-II-like"/>
</dbReference>
<dbReference type="Gene3D" id="3.40.1350.10">
    <property type="match status" value="1"/>
</dbReference>
<dbReference type="SUPFAM" id="SSF52980">
    <property type="entry name" value="Restriction endonuclease-like"/>
    <property type="match status" value="1"/>
</dbReference>
<dbReference type="GO" id="GO:0004519">
    <property type="term" value="F:endonuclease activity"/>
    <property type="evidence" value="ECO:0007669"/>
    <property type="project" value="UniProtKB-KW"/>
</dbReference>
<keyword evidence="4" id="KW-0255">Endonuclease</keyword>
<evidence type="ECO:0000256" key="2">
    <source>
        <dbReference type="SAM" id="Phobius"/>
    </source>
</evidence>
<evidence type="ECO:0000256" key="1">
    <source>
        <dbReference type="SAM" id="MobiDB-lite"/>
    </source>
</evidence>
<name>A0ABD5F2M3_9ACTN</name>
<feature type="compositionally biased region" description="Basic residues" evidence="1">
    <location>
        <begin position="7"/>
        <end position="35"/>
    </location>
</feature>
<dbReference type="InterPro" id="IPR052906">
    <property type="entry name" value="Type_IV_Methyl-Rstrct_Enzyme"/>
</dbReference>
<dbReference type="AlphaFoldDB" id="A0ABD5F2M3"/>
<dbReference type="Proteomes" id="UP001183535">
    <property type="component" value="Unassembled WGS sequence"/>
</dbReference>
<gene>
    <name evidence="4" type="ORF">RM877_38115</name>
</gene>
<evidence type="ECO:0000313" key="4">
    <source>
        <dbReference type="EMBL" id="MDT0440465.1"/>
    </source>
</evidence>
<feature type="transmembrane region" description="Helical" evidence="2">
    <location>
        <begin position="66"/>
        <end position="84"/>
    </location>
</feature>
<reference evidence="5" key="1">
    <citation type="submission" date="2023-07" db="EMBL/GenBank/DDBJ databases">
        <title>30 novel species of actinomycetes from the DSMZ collection.</title>
        <authorList>
            <person name="Nouioui I."/>
        </authorList>
    </citation>
    <scope>NUCLEOTIDE SEQUENCE [LARGE SCALE GENOMIC DNA]</scope>
    <source>
        <strain evidence="5">DSM 41981</strain>
    </source>
</reference>
<keyword evidence="4" id="KW-0540">Nuclease</keyword>
<keyword evidence="2" id="KW-0472">Membrane</keyword>
<proteinExistence type="predicted"/>
<comment type="caution">
    <text evidence="4">The sequence shown here is derived from an EMBL/GenBank/DDBJ whole genome shotgun (WGS) entry which is preliminary data.</text>
</comment>
<dbReference type="InterPro" id="IPR007560">
    <property type="entry name" value="Restrct_endonuc_IV_Mrr"/>
</dbReference>
<keyword evidence="5" id="KW-1185">Reference proteome</keyword>
<evidence type="ECO:0000313" key="5">
    <source>
        <dbReference type="Proteomes" id="UP001183535"/>
    </source>
</evidence>
<keyword evidence="4" id="KW-0378">Hydrolase</keyword>
<dbReference type="PANTHER" id="PTHR30015:SF6">
    <property type="entry name" value="SLL1429 PROTEIN"/>
    <property type="match status" value="1"/>
</dbReference>